<dbReference type="RefSeq" id="YP_010115078.1">
    <property type="nucleotide sequence ID" value="NC_055921.1"/>
</dbReference>
<sequence>MGVKSYFRRHKPYGPKPEIQDEIGVQEYPDALLTLHLNTLFNDNSNKALRLGINAMLERIKSPRVRFILIDIRRSPSSVGRLNFYYGELERGMTEIREYLEKKAP</sequence>
<name>A0A898KAR4_9CAUD</name>
<reference evidence="2" key="1">
    <citation type="submission" date="2021-01" db="EMBL/GenBank/DDBJ databases">
        <authorList>
            <person name="Shang Y."/>
        </authorList>
    </citation>
    <scope>NUCLEOTIDE SEQUENCE</scope>
</reference>
<organism evidence="2 3">
    <name type="scientific">Salmonella phage vB_SalP_TR2</name>
    <dbReference type="NCBI Taxonomy" id="2812854"/>
    <lineage>
        <taxon>Viruses</taxon>
        <taxon>Duplodnaviria</taxon>
        <taxon>Heunggongvirae</taxon>
        <taxon>Uroviricota</taxon>
        <taxon>Caudoviricetes</taxon>
        <taxon>Schitoviridae</taxon>
        <taxon>Triduovirus</taxon>
        <taxon>Triduovirus Tr2</taxon>
    </lineage>
</organism>
<dbReference type="Pfam" id="PF24886">
    <property type="entry name" value="DUF7740"/>
    <property type="match status" value="1"/>
</dbReference>
<keyword evidence="3" id="KW-1185">Reference proteome</keyword>
<dbReference type="EMBL" id="MW544066">
    <property type="protein sequence ID" value="QSJ04044.1"/>
    <property type="molecule type" value="Genomic_DNA"/>
</dbReference>
<accession>A0A898KAR4</accession>
<dbReference type="KEGG" id="vg:65133682"/>
<proteinExistence type="predicted"/>
<evidence type="ECO:0000313" key="3">
    <source>
        <dbReference type="Proteomes" id="UP000662760"/>
    </source>
</evidence>
<evidence type="ECO:0000259" key="1">
    <source>
        <dbReference type="Pfam" id="PF24886"/>
    </source>
</evidence>
<feature type="domain" description="DUF7740" evidence="1">
    <location>
        <begin position="27"/>
        <end position="86"/>
    </location>
</feature>
<dbReference type="Proteomes" id="UP000662760">
    <property type="component" value="Segment"/>
</dbReference>
<protein>
    <recommendedName>
        <fullName evidence="1">DUF7740 domain-containing protein</fullName>
    </recommendedName>
</protein>
<dbReference type="InterPro" id="IPR056642">
    <property type="entry name" value="DUF7740"/>
</dbReference>
<dbReference type="GeneID" id="65133682"/>
<evidence type="ECO:0000313" key="2">
    <source>
        <dbReference type="EMBL" id="QSJ04044.1"/>
    </source>
</evidence>